<sequence length="276" mass="30751">MMEIEFPPLPTDFMESPECSAYDVSSANVRLAIDFAKSFATEGKRVAIMFPDRAESDRAIETHGADEPFTNIILRPLAGPAPGTTSSPVDIVMGLFGKQGGRNVNAVPDADMYICLVFSAQELPDLEALHMADPSKPLVMMNLKLDTLRGDLGLPAFPPKDLQYRFLSQVLPVYYLRTRTYSKSITKPPFLVNYQGALFRAFPGGWQSMLDVGGGKYRRVKLADERPALGVFKVDLGEALDLGDEGKVNTFFRQGYKTSTWWEDAKEEELHSIWRS</sequence>
<dbReference type="Pfam" id="PF09353">
    <property type="entry name" value="DUF1995"/>
    <property type="match status" value="1"/>
</dbReference>
<dbReference type="PANTHER" id="PTHR34051:SF2">
    <property type="entry name" value="PROTEIN LPA3"/>
    <property type="match status" value="1"/>
</dbReference>
<dbReference type="AlphaFoldDB" id="A0A7S2FWU4"/>
<dbReference type="PANTHER" id="PTHR34051">
    <property type="entry name" value="PROTEIN LOW PSII ACCUMULATION 3, CHLOROPLASTIC"/>
    <property type="match status" value="1"/>
</dbReference>
<evidence type="ECO:0000259" key="1">
    <source>
        <dbReference type="Pfam" id="PF09353"/>
    </source>
</evidence>
<accession>A0A7S2FWU4</accession>
<reference evidence="2" key="1">
    <citation type="submission" date="2021-01" db="EMBL/GenBank/DDBJ databases">
        <authorList>
            <person name="Corre E."/>
            <person name="Pelletier E."/>
            <person name="Niang G."/>
            <person name="Scheremetjew M."/>
            <person name="Finn R."/>
            <person name="Kale V."/>
            <person name="Holt S."/>
            <person name="Cochrane G."/>
            <person name="Meng A."/>
            <person name="Brown T."/>
            <person name="Cohen L."/>
        </authorList>
    </citation>
    <scope>NUCLEOTIDE SEQUENCE</scope>
    <source>
        <strain evidence="2">RCC1693</strain>
    </source>
</reference>
<dbReference type="EMBL" id="HBGT01018192">
    <property type="protein sequence ID" value="CAD9419548.1"/>
    <property type="molecule type" value="Transcribed_RNA"/>
</dbReference>
<organism evidence="2">
    <name type="scientific">Florenciella parvula</name>
    <dbReference type="NCBI Taxonomy" id="236787"/>
    <lineage>
        <taxon>Eukaryota</taxon>
        <taxon>Sar</taxon>
        <taxon>Stramenopiles</taxon>
        <taxon>Ochrophyta</taxon>
        <taxon>Dictyochophyceae</taxon>
        <taxon>Florenciellales</taxon>
        <taxon>Florenciella</taxon>
    </lineage>
</organism>
<dbReference type="InterPro" id="IPR044687">
    <property type="entry name" value="LPA3"/>
</dbReference>
<gene>
    <name evidence="2" type="ORF">FPAR1323_LOCUS9575</name>
</gene>
<protein>
    <recommendedName>
        <fullName evidence="1">DUF1995 domain-containing protein</fullName>
    </recommendedName>
</protein>
<dbReference type="InterPro" id="IPR018962">
    <property type="entry name" value="DUF1995"/>
</dbReference>
<feature type="domain" description="DUF1995" evidence="1">
    <location>
        <begin position="2"/>
        <end position="230"/>
    </location>
</feature>
<evidence type="ECO:0000313" key="2">
    <source>
        <dbReference type="EMBL" id="CAD9419548.1"/>
    </source>
</evidence>
<name>A0A7S2FWU4_9STRA</name>
<proteinExistence type="predicted"/>